<accession>A0A0H5C5R2</accession>
<keyword evidence="5" id="KW-1185">Reference proteome</keyword>
<comment type="subunit">
    <text evidence="3">Homodimer.</text>
</comment>
<dbReference type="GO" id="GO:0004751">
    <property type="term" value="F:ribose-5-phosphate isomerase activity"/>
    <property type="evidence" value="ECO:0007669"/>
    <property type="project" value="UniProtKB-UniRule"/>
</dbReference>
<gene>
    <name evidence="3 4" type="primary">rpiA</name>
    <name evidence="4" type="ORF">WEOB_373</name>
</gene>
<comment type="similarity">
    <text evidence="3">Belongs to the ribose 5-phosphate isomerase family.</text>
</comment>
<name>A0A0H5C5R2_9ENTR</name>
<sequence>MRRDELKKIVSLEALKYIKSGDVIGVGTGSTISYFISLLDLVKGKIKGAISSSKISSIKLRKVGVPLLDLNNVNSLEVYIDSADEIDQDMQMIKGGGAALTREKIISFFAKKFICIVDESKQVKMLGKFPLPIEVIPMARSVVSTELVRLGGNPVYRENVITDNGNIIIDVHNLNIINAMDLEVFLNNIPGIVTVGLFSCRKADIVLISGENGIKTVNVTKF</sequence>
<dbReference type="GO" id="GO:0009052">
    <property type="term" value="P:pentose-phosphate shunt, non-oxidative branch"/>
    <property type="evidence" value="ECO:0007669"/>
    <property type="project" value="UniProtKB-UniRule"/>
</dbReference>
<dbReference type="EC" id="5.3.1.6" evidence="3"/>
<dbReference type="FunFam" id="3.30.70.260:FF:000004">
    <property type="entry name" value="Ribose-5-phosphate isomerase A"/>
    <property type="match status" value="1"/>
</dbReference>
<dbReference type="AlphaFoldDB" id="A0A0H5C5R2"/>
<feature type="binding site" evidence="3">
    <location>
        <position position="121"/>
    </location>
    <ligand>
        <name>substrate</name>
    </ligand>
</feature>
<protein>
    <recommendedName>
        <fullName evidence="3">Ribose-5-phosphate isomerase A</fullName>
        <ecNumber evidence="3">5.3.1.6</ecNumber>
    </recommendedName>
    <alternativeName>
        <fullName evidence="3">Phosphoriboisomerase A</fullName>
        <shortName evidence="3">PRI</shortName>
    </alternativeName>
</protein>
<dbReference type="KEGG" id="wca:WEOB_373"/>
<dbReference type="RefSeq" id="WP_281263843.1">
    <property type="nucleotide sequence ID" value="NZ_LN774881.1"/>
</dbReference>
<dbReference type="InterPro" id="IPR037171">
    <property type="entry name" value="NagB/RpiA_transferase-like"/>
</dbReference>
<dbReference type="PANTHER" id="PTHR11934:SF0">
    <property type="entry name" value="RIBOSE-5-PHOSPHATE ISOMERASE"/>
    <property type="match status" value="1"/>
</dbReference>
<dbReference type="PATRIC" id="fig|1594731.3.peg.350"/>
<feature type="binding site" evidence="3">
    <location>
        <begin position="28"/>
        <end position="31"/>
    </location>
    <ligand>
        <name>substrate</name>
    </ligand>
</feature>
<dbReference type="GO" id="GO:0005829">
    <property type="term" value="C:cytosol"/>
    <property type="evidence" value="ECO:0007669"/>
    <property type="project" value="TreeGrafter"/>
</dbReference>
<dbReference type="NCBIfam" id="TIGR00021">
    <property type="entry name" value="rpiA"/>
    <property type="match status" value="1"/>
</dbReference>
<feature type="binding site" evidence="3">
    <location>
        <begin position="81"/>
        <end position="84"/>
    </location>
    <ligand>
        <name>substrate</name>
    </ligand>
</feature>
<comment type="pathway">
    <text evidence="3">Carbohydrate degradation; pentose phosphate pathway; D-ribose 5-phosphate from D-ribulose 5-phosphate (non-oxidative stage): step 1/1.</text>
</comment>
<dbReference type="Pfam" id="PF06026">
    <property type="entry name" value="Rib_5-P_isom_A"/>
    <property type="match status" value="1"/>
</dbReference>
<dbReference type="InterPro" id="IPR020672">
    <property type="entry name" value="Ribose5P_isomerase_typA_subgr"/>
</dbReference>
<evidence type="ECO:0000256" key="3">
    <source>
        <dbReference type="HAMAP-Rule" id="MF_00170"/>
    </source>
</evidence>
<dbReference type="PANTHER" id="PTHR11934">
    <property type="entry name" value="RIBOSE-5-PHOSPHATE ISOMERASE"/>
    <property type="match status" value="1"/>
</dbReference>
<dbReference type="SUPFAM" id="SSF100950">
    <property type="entry name" value="NagB/RpiA/CoA transferase-like"/>
    <property type="match status" value="1"/>
</dbReference>
<dbReference type="InterPro" id="IPR004788">
    <property type="entry name" value="Ribose5P_isomerase_type_A"/>
</dbReference>
<evidence type="ECO:0000313" key="4">
    <source>
        <dbReference type="EMBL" id="CEN32301.1"/>
    </source>
</evidence>
<dbReference type="HAMAP" id="MF_00170">
    <property type="entry name" value="Rib_5P_isom_A"/>
    <property type="match status" value="1"/>
</dbReference>
<dbReference type="EMBL" id="LN774881">
    <property type="protein sequence ID" value="CEN32301.1"/>
    <property type="molecule type" value="Genomic_DNA"/>
</dbReference>
<dbReference type="STRING" id="1594731.WEOB_373"/>
<comment type="function">
    <text evidence="3">Catalyzes the reversible conversion of ribose-5-phosphate to ribulose 5-phosphate.</text>
</comment>
<reference evidence="5" key="1">
    <citation type="submission" date="2015-01" db="EMBL/GenBank/DDBJ databases">
        <authorList>
            <person name="Manzano-Marin A."/>
            <person name="Manzano-Marin A."/>
        </authorList>
    </citation>
    <scope>NUCLEOTIDE SEQUENCE [LARGE SCALE GENOMIC DNA]</scope>
    <source>
        <strain evidence="5">obscurior</strain>
    </source>
</reference>
<dbReference type="SUPFAM" id="SSF75445">
    <property type="entry name" value="D-ribose-5-phosphate isomerase (RpiA), lid domain"/>
    <property type="match status" value="1"/>
</dbReference>
<evidence type="ECO:0000256" key="2">
    <source>
        <dbReference type="ARBA" id="ARBA00023235"/>
    </source>
</evidence>
<keyword evidence="2 3" id="KW-0413">Isomerase</keyword>
<feature type="binding site" evidence="3">
    <location>
        <begin position="94"/>
        <end position="97"/>
    </location>
    <ligand>
        <name>substrate</name>
    </ligand>
</feature>
<comment type="catalytic activity">
    <reaction evidence="1 3">
        <text>aldehydo-D-ribose 5-phosphate = D-ribulose 5-phosphate</text>
        <dbReference type="Rhea" id="RHEA:14657"/>
        <dbReference type="ChEBI" id="CHEBI:58121"/>
        <dbReference type="ChEBI" id="CHEBI:58273"/>
        <dbReference type="EC" id="5.3.1.6"/>
    </reaction>
</comment>
<dbReference type="CDD" id="cd01398">
    <property type="entry name" value="RPI_A"/>
    <property type="match status" value="1"/>
</dbReference>
<dbReference type="Gene3D" id="3.40.50.1360">
    <property type="match status" value="1"/>
</dbReference>
<dbReference type="NCBIfam" id="NF001924">
    <property type="entry name" value="PRK00702.1"/>
    <property type="match status" value="1"/>
</dbReference>
<organism evidence="4 5">
    <name type="scientific">Candidatus Westeberhardia cardiocondylae</name>
    <dbReference type="NCBI Taxonomy" id="1594731"/>
    <lineage>
        <taxon>Bacteria</taxon>
        <taxon>Pseudomonadati</taxon>
        <taxon>Pseudomonadota</taxon>
        <taxon>Gammaproteobacteria</taxon>
        <taxon>Enterobacterales</taxon>
        <taxon>Enterobacteriaceae</taxon>
        <taxon>ant endosymbionts</taxon>
        <taxon>Candidatus Westeberhardia</taxon>
    </lineage>
</organism>
<feature type="active site" description="Proton acceptor" evidence="3">
    <location>
        <position position="103"/>
    </location>
</feature>
<dbReference type="FunFam" id="3.40.50.1360:FF:000001">
    <property type="entry name" value="Ribose-5-phosphate isomerase A"/>
    <property type="match status" value="1"/>
</dbReference>
<evidence type="ECO:0000313" key="5">
    <source>
        <dbReference type="Proteomes" id="UP000242753"/>
    </source>
</evidence>
<dbReference type="GO" id="GO:0006014">
    <property type="term" value="P:D-ribose metabolic process"/>
    <property type="evidence" value="ECO:0007669"/>
    <property type="project" value="TreeGrafter"/>
</dbReference>
<dbReference type="Gene3D" id="3.30.70.260">
    <property type="match status" value="1"/>
</dbReference>
<evidence type="ECO:0000256" key="1">
    <source>
        <dbReference type="ARBA" id="ARBA00001713"/>
    </source>
</evidence>
<dbReference type="UniPathway" id="UPA00115">
    <property type="reaction ID" value="UER00412"/>
</dbReference>
<proteinExistence type="inferred from homology"/>
<dbReference type="Proteomes" id="UP000242753">
    <property type="component" value="Chromosome I"/>
</dbReference>